<feature type="transmembrane region" description="Helical" evidence="9">
    <location>
        <begin position="808"/>
        <end position="826"/>
    </location>
</feature>
<keyword evidence="12" id="KW-1185">Reference proteome</keyword>
<evidence type="ECO:0000256" key="6">
    <source>
        <dbReference type="ARBA" id="ARBA00023136"/>
    </source>
</evidence>
<keyword evidence="3 9" id="KW-0812">Transmembrane</keyword>
<dbReference type="SMART" id="SM01053">
    <property type="entry name" value="CaMBD"/>
    <property type="match status" value="1"/>
</dbReference>
<dbReference type="Pfam" id="PF03530">
    <property type="entry name" value="SK_channel"/>
    <property type="match status" value="1"/>
</dbReference>
<evidence type="ECO:0000313" key="12">
    <source>
        <dbReference type="Proteomes" id="UP000308267"/>
    </source>
</evidence>
<dbReference type="PRINTS" id="PR01451">
    <property type="entry name" value="SKCHANNEL"/>
</dbReference>
<dbReference type="STRING" id="147828.A0A4S2LSY3"/>
<dbReference type="GO" id="GO:0016020">
    <property type="term" value="C:membrane"/>
    <property type="evidence" value="ECO:0007669"/>
    <property type="project" value="UniProtKB-SubCell"/>
</dbReference>
<feature type="domain" description="Calmodulin-binding" evidence="10">
    <location>
        <begin position="966"/>
        <end position="1042"/>
    </location>
</feature>
<evidence type="ECO:0000256" key="4">
    <source>
        <dbReference type="ARBA" id="ARBA00022989"/>
    </source>
</evidence>
<keyword evidence="5" id="KW-0406">Ion transport</keyword>
<dbReference type="SUPFAM" id="SSF81324">
    <property type="entry name" value="Voltage-gated potassium channels"/>
    <property type="match status" value="1"/>
</dbReference>
<dbReference type="InterPro" id="IPR036122">
    <property type="entry name" value="CaM-bd_dom_sf"/>
</dbReference>
<dbReference type="SUPFAM" id="SSF81327">
    <property type="entry name" value="Small-conductance potassium channel"/>
    <property type="match status" value="1"/>
</dbReference>
<gene>
    <name evidence="11" type="ORF">CRM22_005062</name>
</gene>
<dbReference type="Pfam" id="PF07885">
    <property type="entry name" value="Ion_trans_2"/>
    <property type="match status" value="1"/>
</dbReference>
<evidence type="ECO:0000256" key="1">
    <source>
        <dbReference type="ARBA" id="ARBA00004141"/>
    </source>
</evidence>
<dbReference type="GO" id="GO:0005516">
    <property type="term" value="F:calmodulin binding"/>
    <property type="evidence" value="ECO:0007669"/>
    <property type="project" value="InterPro"/>
</dbReference>
<feature type="region of interest" description="Disordered" evidence="8">
    <location>
        <begin position="1097"/>
        <end position="1117"/>
    </location>
</feature>
<keyword evidence="2" id="KW-0813">Transport</keyword>
<accession>A0A4S2LSY3</accession>
<organism evidence="11 12">
    <name type="scientific">Opisthorchis felineus</name>
    <dbReference type="NCBI Taxonomy" id="147828"/>
    <lineage>
        <taxon>Eukaryota</taxon>
        <taxon>Metazoa</taxon>
        <taxon>Spiralia</taxon>
        <taxon>Lophotrochozoa</taxon>
        <taxon>Platyhelminthes</taxon>
        <taxon>Trematoda</taxon>
        <taxon>Digenea</taxon>
        <taxon>Opisthorchiida</taxon>
        <taxon>Opisthorchiata</taxon>
        <taxon>Opisthorchiidae</taxon>
        <taxon>Opisthorchis</taxon>
    </lineage>
</organism>
<feature type="compositionally biased region" description="Polar residues" evidence="8">
    <location>
        <begin position="166"/>
        <end position="182"/>
    </location>
</feature>
<dbReference type="EMBL" id="SJOL01006435">
    <property type="protein sequence ID" value="TGZ66922.1"/>
    <property type="molecule type" value="Genomic_DNA"/>
</dbReference>
<evidence type="ECO:0000256" key="8">
    <source>
        <dbReference type="SAM" id="MobiDB-lite"/>
    </source>
</evidence>
<comment type="caution">
    <text evidence="11">The sequence shown here is derived from an EMBL/GenBank/DDBJ whole genome shotgun (WGS) entry which is preliminary data.</text>
</comment>
<dbReference type="Gene3D" id="1.10.287.70">
    <property type="match status" value="2"/>
</dbReference>
<feature type="transmembrane region" description="Helical" evidence="9">
    <location>
        <begin position="676"/>
        <end position="693"/>
    </location>
</feature>
<reference evidence="11 12" key="1">
    <citation type="journal article" date="2019" name="BMC Genomics">
        <title>New insights from Opisthorchis felineus genome: update on genomics of the epidemiologically important liver flukes.</title>
        <authorList>
            <person name="Ershov N.I."/>
            <person name="Mordvinov V.A."/>
            <person name="Prokhortchouk E.B."/>
            <person name="Pakharukova M.Y."/>
            <person name="Gunbin K.V."/>
            <person name="Ustyantsev K."/>
            <person name="Genaev M.A."/>
            <person name="Blinov A.G."/>
            <person name="Mazur A."/>
            <person name="Boulygina E."/>
            <person name="Tsygankova S."/>
            <person name="Khrameeva E."/>
            <person name="Chekanov N."/>
            <person name="Fan G."/>
            <person name="Xiao A."/>
            <person name="Zhang H."/>
            <person name="Xu X."/>
            <person name="Yang H."/>
            <person name="Solovyev V."/>
            <person name="Lee S.M."/>
            <person name="Liu X."/>
            <person name="Afonnikov D.A."/>
            <person name="Skryabin K.G."/>
        </authorList>
    </citation>
    <scope>NUCLEOTIDE SEQUENCE [LARGE SCALE GENOMIC DNA]</scope>
    <source>
        <strain evidence="11">AK-0245</strain>
        <tissue evidence="11">Whole organism</tissue>
    </source>
</reference>
<evidence type="ECO:0000256" key="7">
    <source>
        <dbReference type="ARBA" id="ARBA00023303"/>
    </source>
</evidence>
<evidence type="ECO:0000256" key="2">
    <source>
        <dbReference type="ARBA" id="ARBA00022448"/>
    </source>
</evidence>
<protein>
    <recommendedName>
        <fullName evidence="10">Calmodulin-binding domain-containing protein</fullName>
    </recommendedName>
</protein>
<feature type="transmembrane region" description="Helical" evidence="9">
    <location>
        <begin position="865"/>
        <end position="885"/>
    </location>
</feature>
<evidence type="ECO:0000259" key="10">
    <source>
        <dbReference type="SMART" id="SM01053"/>
    </source>
</evidence>
<dbReference type="InterPro" id="IPR004178">
    <property type="entry name" value="CaM-bd_dom"/>
</dbReference>
<evidence type="ECO:0000256" key="9">
    <source>
        <dbReference type="SAM" id="Phobius"/>
    </source>
</evidence>
<dbReference type="OrthoDB" id="73653at2759"/>
<dbReference type="Proteomes" id="UP000308267">
    <property type="component" value="Unassembled WGS sequence"/>
</dbReference>
<evidence type="ECO:0000256" key="5">
    <source>
        <dbReference type="ARBA" id="ARBA00023065"/>
    </source>
</evidence>
<comment type="subcellular location">
    <subcellularLocation>
        <location evidence="1">Membrane</location>
        <topology evidence="1">Multi-pass membrane protein</topology>
    </subcellularLocation>
</comment>
<dbReference type="InterPro" id="IPR013099">
    <property type="entry name" value="K_chnl_dom"/>
</dbReference>
<name>A0A4S2LSY3_OPIFE</name>
<keyword evidence="7" id="KW-0407">Ion channel</keyword>
<dbReference type="GO" id="GO:0016286">
    <property type="term" value="F:small conductance calcium-activated potassium channel activity"/>
    <property type="evidence" value="ECO:0007669"/>
    <property type="project" value="InterPro"/>
</dbReference>
<feature type="transmembrane region" description="Helical" evidence="9">
    <location>
        <begin position="713"/>
        <end position="740"/>
    </location>
</feature>
<dbReference type="InterPro" id="IPR015449">
    <property type="entry name" value="K_chnl_Ca-activ_SK"/>
</dbReference>
<evidence type="ECO:0000313" key="11">
    <source>
        <dbReference type="EMBL" id="TGZ66922.1"/>
    </source>
</evidence>
<evidence type="ECO:0000256" key="3">
    <source>
        <dbReference type="ARBA" id="ARBA00022692"/>
    </source>
</evidence>
<keyword evidence="4 9" id="KW-1133">Transmembrane helix</keyword>
<feature type="region of interest" description="Disordered" evidence="8">
    <location>
        <begin position="165"/>
        <end position="187"/>
    </location>
</feature>
<feature type="transmembrane region" description="Helical" evidence="9">
    <location>
        <begin position="927"/>
        <end position="947"/>
    </location>
</feature>
<proteinExistence type="predicted"/>
<dbReference type="PANTHER" id="PTHR10153">
    <property type="entry name" value="SMALL CONDUCTANCE CALCIUM-ACTIVATED POTASSIUM CHANNEL"/>
    <property type="match status" value="1"/>
</dbReference>
<sequence length="1117" mass="126362">MDLLDDCPWIIEYTYKSDENLTVRSIPVISLRSSQSRFIIVLMSSERPIPEAQTLISVDCQQTPLAEKYAAVGKCSAENIFANETKVPTPKRSDSRFSRANRWRTFHKESARLTKLAHSFSKTSRERMQAVNSTVSVANLETGTANLLSLNRSRSRHKLQRENVVYSETHSGVGSKTPSYDSTRSDGAVAGVHSIDKMEHLSVAAKKHAPSEIILPALTLTLPAEDVMYSVKQDARAGVWKQTRTNENNSQLEETKLLCTRCLIMCSDKENSSRLTQRSLPSSPTRFRRYSHCLAPSKPEGGIPVYQGEEDSMVVCHNCRQAFRRKTRVNDQSLYPPTRNRNVSCSGLDMLADAILHARLQHKDTTQQQQPTQNPKQDRMIEGVCPMARSKPLIPRSTRMMALRKFKNFGRDLMDSRPGHLSANSTQPVRTSKATAPILRLPNDAENTVRKAGETYLTSGDTDQLRVKRNQFQQGLAATSFELNPITPALIENPHPILKTRSTDSAKEILLSVPARLAPLAKRRSTPGEELPLDSRIRRVSMILMSRHTLPYTDSRIHIVEPKSRMGSGNSLKDDTTLNPALTTSSPGWKYNGVVRQDTDNWSLLSAPKGESPTSLPKRSPEVTFPQMASLDSCAGRREINLRKNKKARRPTDRFSKGIGYHLGRRRHLLERRRRMADFALAFGIFGILAALLDTESIACGWYKQTSVYSLTVRILISLSTVVLMTLIISYHAYDVMIFLCEEYIKDWRISVTKRRVLQVTLELLICSIHPLPGINLFFELPSRPLQNITVLHPIRKEVGSSNLMGKFSPYLLLVLPMIARLYLAFRTLLLHSKMFNDAGSRSIGSMNKVSFDLRFVLKTMMTLCPLKSLLVFICVIWIILSWMLRACELIQMESQLSPLNSAWLISVTFLSIGYGDIVPHTHCGRLVAVITGLMGSACTALLVAVFSRKLELSKAEKHVLHFMEANEITKRVKHCAANVLRETWLLYKNARLMPTINPKRVRVHQRRFLQAIYSLRKIKVKQREMQDKSDSLVDLAKLQTNVFEGVADISLRQDSFQSQLKCIEHQLLEIKRLLVEERRTEKPCFSHHLVNAATGSRDHRRLSADNQLRTISHDSS</sequence>
<dbReference type="Pfam" id="PF02888">
    <property type="entry name" value="CaMBD"/>
    <property type="match status" value="1"/>
</dbReference>
<dbReference type="AlphaFoldDB" id="A0A4S2LSY3"/>
<feature type="transmembrane region" description="Helical" evidence="9">
    <location>
        <begin position="897"/>
        <end position="915"/>
    </location>
</feature>
<keyword evidence="6 9" id="KW-0472">Membrane</keyword>